<gene>
    <name evidence="3" type="ORF">IB211_00498</name>
</gene>
<sequence length="494" mass="53440">MEVKALTAEQTLKFYDQQLAAADSMNRAMEQMTNAVERVGAAIQAAADRMGLLQTSTEKTTQKATNLKSPFDSMVKTMSSKAQEGISKLKTLLNPKTLLSGKSLLWPLAIDIGWQLFGNDIINILTPALTVLESFAGVVRGVLGTVAPLFAPVVGVLERMAAALDWVAANMDALAPVIGGAAAALMVFNAKLIAGTIASWAHTAATAISSVTQKVFNTSLLACPLTWIALAIGVVIGLLYRWIQSVGGIRTAWAIVVDEVSYFLDKMDLGFMRTFYGILDYMGDFKVGFLTGLQDVVNGGIDLLNELIENVNKLPGIAIPLIEQVTFGAEAALKNEEAKRARAETMAKWETEAEENHRLRQMRINEMKSKSAEEAGESALSAGTDPGAAAEQPNEMEVIYGGMDPDTYGVGGGLNVNHVESLGRVENEVSVTKEDLDLMRDVAEMRFLQNFVSLTPTVTLNARVDRQVDVDAMLRTIERKLEEEILMSAEGAYL</sequence>
<dbReference type="AlphaFoldDB" id="A0A0S2W0M0"/>
<reference evidence="3 4" key="1">
    <citation type="journal article" date="2015" name="Nat. Commun.">
        <title>Production of butyrate from lysine and the Amadori product fructoselysine by a human gut commensal.</title>
        <authorList>
            <person name="Bui T.P."/>
            <person name="Ritari J."/>
            <person name="Boeren S."/>
            <person name="de Waard P."/>
            <person name="Plugge C.M."/>
            <person name="de Vos W.M."/>
        </authorList>
    </citation>
    <scope>NUCLEOTIDE SEQUENCE [LARGE SCALE GENOMIC DNA]</scope>
    <source>
        <strain evidence="3 4">AF211</strain>
    </source>
</reference>
<keyword evidence="2" id="KW-0812">Transmembrane</keyword>
<protein>
    <submittedName>
        <fullName evidence="3">Uncharacterized protein</fullName>
    </submittedName>
</protein>
<dbReference type="KEGG" id="ibu:IB211_00498"/>
<keyword evidence="4" id="KW-1185">Reference proteome</keyword>
<evidence type="ECO:0000313" key="3">
    <source>
        <dbReference type="EMBL" id="ALP92893.1"/>
    </source>
</evidence>
<dbReference type="RefSeq" id="WP_147586044.1">
    <property type="nucleotide sequence ID" value="NZ_CP011307.1"/>
</dbReference>
<organism evidence="3 4">
    <name type="scientific">Intestinimonas butyriciproducens</name>
    <dbReference type="NCBI Taxonomy" id="1297617"/>
    <lineage>
        <taxon>Bacteria</taxon>
        <taxon>Bacillati</taxon>
        <taxon>Bacillota</taxon>
        <taxon>Clostridia</taxon>
        <taxon>Eubacteriales</taxon>
        <taxon>Intestinimonas</taxon>
    </lineage>
</organism>
<accession>A0A0S2W0M0</accession>
<dbReference type="EMBL" id="CP011307">
    <property type="protein sequence ID" value="ALP92893.1"/>
    <property type="molecule type" value="Genomic_DNA"/>
</dbReference>
<feature type="transmembrane region" description="Helical" evidence="2">
    <location>
        <begin position="219"/>
        <end position="240"/>
    </location>
</feature>
<reference evidence="4" key="2">
    <citation type="submission" date="2015-04" db="EMBL/GenBank/DDBJ databases">
        <title>A butyrogenic pathway from the amino acid lysine in a human gut commensal.</title>
        <authorList>
            <person name="de Vos W.M."/>
            <person name="Bui N.T.P."/>
            <person name="Plugge C.M."/>
            <person name="Ritari J."/>
        </authorList>
    </citation>
    <scope>NUCLEOTIDE SEQUENCE [LARGE SCALE GENOMIC DNA]</scope>
    <source>
        <strain evidence="4">AF211</strain>
    </source>
</reference>
<evidence type="ECO:0000313" key="4">
    <source>
        <dbReference type="Proteomes" id="UP000064844"/>
    </source>
</evidence>
<keyword evidence="2" id="KW-1133">Transmembrane helix</keyword>
<proteinExistence type="predicted"/>
<dbReference type="STRING" id="1297617.IB211_00498"/>
<feature type="region of interest" description="Disordered" evidence="1">
    <location>
        <begin position="370"/>
        <end position="389"/>
    </location>
</feature>
<keyword evidence="2" id="KW-0472">Membrane</keyword>
<name>A0A0S2W0M0_9FIRM</name>
<dbReference type="Proteomes" id="UP000064844">
    <property type="component" value="Chromosome"/>
</dbReference>
<evidence type="ECO:0000256" key="2">
    <source>
        <dbReference type="SAM" id="Phobius"/>
    </source>
</evidence>
<evidence type="ECO:0000256" key="1">
    <source>
        <dbReference type="SAM" id="MobiDB-lite"/>
    </source>
</evidence>